<dbReference type="Proteomes" id="UP000732105">
    <property type="component" value="Unassembled WGS sequence"/>
</dbReference>
<sequence>MKTVIALCVLMFFSFSLLAQSATDDDYLEKWKMYKEQKAPFNQDVEKEKFLSEIVEKKPVLQLGDLRFKKKEHSFGHDVLSVAWWAATVVDENIRYQNSIHKNPARFFAVGYQEQNY</sequence>
<name>A0ABX1WZF4_9BACT</name>
<keyword evidence="1" id="KW-0732">Signal</keyword>
<evidence type="ECO:0000256" key="1">
    <source>
        <dbReference type="SAM" id="SignalP"/>
    </source>
</evidence>
<reference evidence="2 3" key="1">
    <citation type="submission" date="2018-12" db="EMBL/GenBank/DDBJ databases">
        <title>Marinifilum JC070 sp. nov., a marine bacterium isolated from Yongle Blue Hole in the South China Sea.</title>
        <authorList>
            <person name="Fu T."/>
        </authorList>
    </citation>
    <scope>NUCLEOTIDE SEQUENCE [LARGE SCALE GENOMIC DNA]</scope>
    <source>
        <strain evidence="2 3">JC070</strain>
    </source>
</reference>
<dbReference type="RefSeq" id="WP_171596676.1">
    <property type="nucleotide sequence ID" value="NZ_RZNH01000033.1"/>
</dbReference>
<feature type="chain" id="PRO_5046364625" evidence="1">
    <location>
        <begin position="20"/>
        <end position="117"/>
    </location>
</feature>
<evidence type="ECO:0000313" key="2">
    <source>
        <dbReference type="EMBL" id="NOU61412.1"/>
    </source>
</evidence>
<accession>A0ABX1WZF4</accession>
<dbReference type="EMBL" id="RZNH01000033">
    <property type="protein sequence ID" value="NOU61412.1"/>
    <property type="molecule type" value="Genomic_DNA"/>
</dbReference>
<feature type="signal peptide" evidence="1">
    <location>
        <begin position="1"/>
        <end position="19"/>
    </location>
</feature>
<comment type="caution">
    <text evidence="2">The sequence shown here is derived from an EMBL/GenBank/DDBJ whole genome shotgun (WGS) entry which is preliminary data.</text>
</comment>
<gene>
    <name evidence="2" type="ORF">ELS83_16510</name>
</gene>
<proteinExistence type="predicted"/>
<organism evidence="2 3">
    <name type="scientific">Marinifilum caeruleilacunae</name>
    <dbReference type="NCBI Taxonomy" id="2499076"/>
    <lineage>
        <taxon>Bacteria</taxon>
        <taxon>Pseudomonadati</taxon>
        <taxon>Bacteroidota</taxon>
        <taxon>Bacteroidia</taxon>
        <taxon>Marinilabiliales</taxon>
        <taxon>Marinifilaceae</taxon>
    </lineage>
</organism>
<protein>
    <submittedName>
        <fullName evidence="2">Uncharacterized protein</fullName>
    </submittedName>
</protein>
<keyword evidence="3" id="KW-1185">Reference proteome</keyword>
<evidence type="ECO:0000313" key="3">
    <source>
        <dbReference type="Proteomes" id="UP000732105"/>
    </source>
</evidence>